<dbReference type="AlphaFoldDB" id="A0A919CH94"/>
<keyword evidence="4" id="KW-1185">Reference proteome</keyword>
<gene>
    <name evidence="3" type="ORF">GCM10007147_18440</name>
</gene>
<dbReference type="Gene3D" id="3.40.50.970">
    <property type="match status" value="1"/>
</dbReference>
<sequence>MTSANLNGNDEGTLAGLKLVPSTDTQYKAKDFKSDQDVRWCPGCGDYAVLAAFQSFLPQLGVPRENIVMVSGIGCSSRFPYYLSTYGMHSIHGRAPAIATGLATSRQDLSVWVITGDGDGLSIGGNHLIHALRRNVNINVLLFNNRIYGLTKGQYSPTSEAGKVTKSSPVGSLDQPFNPVSLALGAEASFVARTVDSDRKHLTSVLREAADHPGASFVEIYQNCPIFNDDAFTPLKDPAARETRLLRMEHGEPLMLGEDRGVFAGELGGLEVAEVTDTNRDRVIRHDAHRTDPGYAFALSRLDLPAFEHVPVGVFRNVRRPVYDELVNEQVSDARSERGEGELASLLAGGDTWTVD</sequence>
<evidence type="ECO:0000313" key="3">
    <source>
        <dbReference type="EMBL" id="GHD23342.1"/>
    </source>
</evidence>
<evidence type="ECO:0000313" key="4">
    <source>
        <dbReference type="Proteomes" id="UP000654947"/>
    </source>
</evidence>
<keyword evidence="1" id="KW-0560">Oxidoreductase</keyword>
<dbReference type="GO" id="GO:0045333">
    <property type="term" value="P:cellular respiration"/>
    <property type="evidence" value="ECO:0007669"/>
    <property type="project" value="UniProtKB-ARBA"/>
</dbReference>
<dbReference type="GO" id="GO:0030976">
    <property type="term" value="F:thiamine pyrophosphate binding"/>
    <property type="evidence" value="ECO:0007669"/>
    <property type="project" value="InterPro"/>
</dbReference>
<dbReference type="SUPFAM" id="SSF52518">
    <property type="entry name" value="Thiamin diphosphate-binding fold (THDP-binding)"/>
    <property type="match status" value="1"/>
</dbReference>
<dbReference type="GO" id="GO:0000287">
    <property type="term" value="F:magnesium ion binding"/>
    <property type="evidence" value="ECO:0007669"/>
    <property type="project" value="UniProtKB-ARBA"/>
</dbReference>
<dbReference type="CDD" id="cd03375">
    <property type="entry name" value="TPP_OGFOR"/>
    <property type="match status" value="1"/>
</dbReference>
<dbReference type="GO" id="GO:0016625">
    <property type="term" value="F:oxidoreductase activity, acting on the aldehyde or oxo group of donors, iron-sulfur protein as acceptor"/>
    <property type="evidence" value="ECO:0007669"/>
    <property type="project" value="UniProtKB-ARBA"/>
</dbReference>
<dbReference type="PANTHER" id="PTHR48084">
    <property type="entry name" value="2-OXOGLUTARATE OXIDOREDUCTASE SUBUNIT KORB-RELATED"/>
    <property type="match status" value="1"/>
</dbReference>
<reference evidence="3 4" key="1">
    <citation type="journal article" date="2014" name="Int. J. Syst. Evol. Microbiol.">
        <title>Complete genome sequence of Corynebacterium casei LMG S-19264T (=DSM 44701T), isolated from a smear-ripened cheese.</title>
        <authorList>
            <consortium name="US DOE Joint Genome Institute (JGI-PGF)"/>
            <person name="Walter F."/>
            <person name="Albersmeier A."/>
            <person name="Kalinowski J."/>
            <person name="Ruckert C."/>
        </authorList>
    </citation>
    <scope>NUCLEOTIDE SEQUENCE [LARGE SCALE GENOMIC DNA]</scope>
    <source>
        <strain evidence="3 4">KCTC 19473</strain>
    </source>
</reference>
<organism evidence="3 4">
    <name type="scientific">Nocardiopsis kunsanensis</name>
    <dbReference type="NCBI Taxonomy" id="141693"/>
    <lineage>
        <taxon>Bacteria</taxon>
        <taxon>Bacillati</taxon>
        <taxon>Actinomycetota</taxon>
        <taxon>Actinomycetes</taxon>
        <taxon>Streptosporangiales</taxon>
        <taxon>Nocardiopsidaceae</taxon>
        <taxon>Nocardiopsis</taxon>
    </lineage>
</organism>
<dbReference type="InterPro" id="IPR011766">
    <property type="entry name" value="TPP_enzyme_TPP-bd"/>
</dbReference>
<dbReference type="Proteomes" id="UP000654947">
    <property type="component" value="Unassembled WGS sequence"/>
</dbReference>
<feature type="domain" description="Thiamine pyrophosphate enzyme TPP-binding" evidence="2">
    <location>
        <begin position="73"/>
        <end position="220"/>
    </location>
</feature>
<dbReference type="Pfam" id="PF02775">
    <property type="entry name" value="TPP_enzyme_C"/>
    <property type="match status" value="1"/>
</dbReference>
<dbReference type="InterPro" id="IPR051457">
    <property type="entry name" value="2-oxoacid:Fd_oxidoreductase"/>
</dbReference>
<dbReference type="EMBL" id="BMXL01000007">
    <property type="protein sequence ID" value="GHD23342.1"/>
    <property type="molecule type" value="Genomic_DNA"/>
</dbReference>
<accession>A0A919CH94</accession>
<dbReference type="RefSeq" id="WP_017575919.1">
    <property type="nucleotide sequence ID" value="NZ_BMXL01000007.1"/>
</dbReference>
<name>A0A919CH94_9ACTN</name>
<evidence type="ECO:0000256" key="1">
    <source>
        <dbReference type="ARBA" id="ARBA00023002"/>
    </source>
</evidence>
<dbReference type="InterPro" id="IPR029061">
    <property type="entry name" value="THDP-binding"/>
</dbReference>
<proteinExistence type="predicted"/>
<evidence type="ECO:0000259" key="2">
    <source>
        <dbReference type="Pfam" id="PF02775"/>
    </source>
</evidence>
<dbReference type="PANTHER" id="PTHR48084:SF4">
    <property type="entry name" value="2-OXOGLUTARATE OXIDOREDUCTASE SUBUNIT KORB"/>
    <property type="match status" value="1"/>
</dbReference>
<protein>
    <submittedName>
        <fullName evidence="3">2-oxoglutarate ferredoxin oxidoreductase subunit beta</fullName>
    </submittedName>
</protein>
<comment type="caution">
    <text evidence="3">The sequence shown here is derived from an EMBL/GenBank/DDBJ whole genome shotgun (WGS) entry which is preliminary data.</text>
</comment>